<dbReference type="OrthoDB" id="194358at2759"/>
<evidence type="ECO:0000256" key="4">
    <source>
        <dbReference type="RuleBase" id="RU365011"/>
    </source>
</evidence>
<comment type="similarity">
    <text evidence="4">Belongs to the GPI inositol-deacylase family.</text>
</comment>
<dbReference type="InterPro" id="IPR036322">
    <property type="entry name" value="WD40_repeat_dom_sf"/>
</dbReference>
<keyword evidence="4" id="KW-0378">Hydrolase</keyword>
<dbReference type="PANTHER" id="PTHR10039">
    <property type="entry name" value="AMELOGENIN"/>
    <property type="match status" value="1"/>
</dbReference>
<dbReference type="GO" id="GO:0015031">
    <property type="term" value="P:protein transport"/>
    <property type="evidence" value="ECO:0007669"/>
    <property type="project" value="UniProtKB-KW"/>
</dbReference>
<comment type="subcellular location">
    <subcellularLocation>
        <location evidence="4">Endoplasmic reticulum membrane</location>
    </subcellularLocation>
</comment>
<dbReference type="Gene3D" id="3.40.50.300">
    <property type="entry name" value="P-loop containing nucleotide triphosphate hydrolases"/>
    <property type="match status" value="1"/>
</dbReference>
<accession>A0A6A5YFV2</accession>
<dbReference type="InterPro" id="IPR001680">
    <property type="entry name" value="WD40_rpt"/>
</dbReference>
<keyword evidence="4" id="KW-0653">Protein transport</keyword>
<proteinExistence type="inferred from homology"/>
<feature type="domain" description="GPI inositol-deacylase PGAP1-like alpha/beta" evidence="6">
    <location>
        <begin position="54"/>
        <end position="186"/>
    </location>
</feature>
<evidence type="ECO:0000259" key="6">
    <source>
        <dbReference type="Pfam" id="PF07819"/>
    </source>
</evidence>
<dbReference type="SUPFAM" id="SSF52540">
    <property type="entry name" value="P-loop containing nucleoside triphosphate hydrolases"/>
    <property type="match status" value="1"/>
</dbReference>
<keyword evidence="4" id="KW-0256">Endoplasmic reticulum</keyword>
<dbReference type="InterPro" id="IPR056884">
    <property type="entry name" value="NPHP3-like_N"/>
</dbReference>
<dbReference type="EC" id="3.1.-.-" evidence="4"/>
<feature type="domain" description="GPI inositol-deacylase winged helix" evidence="7">
    <location>
        <begin position="611"/>
        <end position="696"/>
    </location>
</feature>
<dbReference type="Proteomes" id="UP000799770">
    <property type="component" value="Unassembled WGS sequence"/>
</dbReference>
<dbReference type="SMART" id="SM00320">
    <property type="entry name" value="WD40"/>
    <property type="match status" value="6"/>
</dbReference>
<dbReference type="InterPro" id="IPR054471">
    <property type="entry name" value="GPIID_WHD"/>
</dbReference>
<sequence length="1556" mass="174065">MEHRAPAPGSTSFFGRKFRGFNSRRASSPPPDSAKENPYGLNTLIVPKHVVADLVFVHGLGGGSVSTWTMSQDMDNFWPQKWLPKDPEFQHVQIHSFGYNASWSKRQKNPLDVHSFGQSLIEELQSNPNLTSAPRPIVLVGHSMGGLVVKKACIISKQNPAYQGLASRLHSIFFLGTPHRGASLALTLGKILKICHGGSKGFVSNLETGSEAVRVLNDEFRLHYKGIHLHSFTESKPMNLGYTQELIVDAESATLGYAEERVQALNANHRDLCRFESDTNTDYRSLRNRLAATIGMIKAGGASTWQQSLADSGTIHKKKMRKIYEYLKVDQSAEDILSSLDERRLEGSCQWLTQRDTFKDWQFSDCPRYFWLKGMPATGKSVMSSHVIDYLRDSPCCFHFFKHGETSTSSVSVFLRSMAYQMARTNEEIREALLELVQQGTPLDDKDFRNVWRIVFLGCVFLPRLNRTHFWIIDALDEAVDSQGPEVYFSLFSKIDKQIPLKIFITSRPSTDLEGLFMRLPVTVDQISTSDSAPDICRFVGQWAENLPVAESTRDDFIKMIVDKSAGNFLWTSLVMKQLQEANTDEEVRDIFAEVPEEIEALYLRNIVKMEKAKSKSLVKTILTWTLCAQRPLLIDEMKDAIQLSLSRTISRDLRTSLDTICGQFVDVDQQSRVRVVHETARSFLLNPDLDSEFRIQSSVGHVQIARACLKYLLGLKSPKRPSIAGLNDSQNIKSSIANYACLHLFEHLSKATSSSDELFRDLVEFFDSAVLQWIENIAQLKELGCLVRASGHLTNYLKRRGQHLPLAPGTLNSWALDLPRIVTQFGVNLLSCPFAIYTLIPPFCPRNSAIFQRYAGVNARIKLRGLSDTSWSDRISCISYRDTMATAIACMDQRFAVGLADGSIHLYYTTTCEYLLTMHHGESIRLLQFGAVAKLLAAAGLKTVKLWDTSNGQQIFSIDTKTQCLALAFDEIGSRLIAALRTKELCYWNTPSGTVDTRFKWMDASIEGRDIMIPRTPNAVRIAIEQGMMAVVYRSMPVQLYSLERQRPSGVCIRPATKHGNAGHHIHSVVLNPNAEYPLIAVSYWDSIVYLFDITTQKILAEVNAELPTMAASPDGKSLAGSDSTGSIQVYDFETLQLLYRITVRDDPVTALAFTTDSLRMLEIRGMQTNVWEPSVLVSRDSGSTASSDQTLVGQVSHLAIEPGALSVEQDATITAVRCCSSNVRAFVGRNNGHVDTCELTSPATTMKPLYKHRVSSTSISQIDWCDSSGVLVSADSSSRFRAMHIKIPSPSGTEAESEVTCLLDEQLGHGSPINQLLLSPDGKYLLVSSLHSDQLWNLDTRHKVKLLERTDREHFKWFKHSTEDWNLVLYQDGGIICYDWDGLEEVASSASPYGHDSSVDLESMALDPRRDALVFRRNMTQSHKTSGSERSSQLCIIELSAIAPTNSRLSTEDPLSKPTVFAEIPDLNLIVGLVRFYASFSLVYISSSGWVCSIELSDEVPESFQRHFIIPSLWLSRNQVMISTVLEDHSVLLVHDDQLVLIEGGIHNVEDVSF</sequence>
<comment type="function">
    <text evidence="1 4">Involved in inositol deacylation of GPI-anchored proteins which plays important roles in the quality control and ER-associated degradation of GPI-anchored proteins.</text>
</comment>
<dbReference type="Gene3D" id="3.40.50.1820">
    <property type="entry name" value="alpha/beta hydrolase"/>
    <property type="match status" value="1"/>
</dbReference>
<evidence type="ECO:0000313" key="10">
    <source>
        <dbReference type="Proteomes" id="UP000799770"/>
    </source>
</evidence>
<gene>
    <name evidence="9" type="ORF">BDV96DRAFT_655285</name>
</gene>
<dbReference type="PANTHER" id="PTHR10039:SF16">
    <property type="entry name" value="GPI INOSITOL-DEACYLASE"/>
    <property type="match status" value="1"/>
</dbReference>
<protein>
    <recommendedName>
        <fullName evidence="2 4">GPI inositol-deacylase</fullName>
        <ecNumber evidence="4">3.1.-.-</ecNumber>
    </recommendedName>
</protein>
<keyword evidence="3" id="KW-0677">Repeat</keyword>
<evidence type="ECO:0000259" key="7">
    <source>
        <dbReference type="Pfam" id="PF22939"/>
    </source>
</evidence>
<feature type="region of interest" description="Disordered" evidence="5">
    <location>
        <begin position="1"/>
        <end position="37"/>
    </location>
</feature>
<organism evidence="9 10">
    <name type="scientific">Lophiotrema nucula</name>
    <dbReference type="NCBI Taxonomy" id="690887"/>
    <lineage>
        <taxon>Eukaryota</taxon>
        <taxon>Fungi</taxon>
        <taxon>Dikarya</taxon>
        <taxon>Ascomycota</taxon>
        <taxon>Pezizomycotina</taxon>
        <taxon>Dothideomycetes</taxon>
        <taxon>Pleosporomycetidae</taxon>
        <taxon>Pleosporales</taxon>
        <taxon>Lophiotremataceae</taxon>
        <taxon>Lophiotrema</taxon>
    </lineage>
</organism>
<evidence type="ECO:0000313" key="9">
    <source>
        <dbReference type="EMBL" id="KAF2105813.1"/>
    </source>
</evidence>
<dbReference type="SUPFAM" id="SSF53474">
    <property type="entry name" value="alpha/beta-Hydrolases"/>
    <property type="match status" value="1"/>
</dbReference>
<dbReference type="Pfam" id="PF22939">
    <property type="entry name" value="WHD_GPIID"/>
    <property type="match status" value="1"/>
</dbReference>
<dbReference type="InterPro" id="IPR012908">
    <property type="entry name" value="PGAP1-ab_dom-like"/>
</dbReference>
<dbReference type="Pfam" id="PF07819">
    <property type="entry name" value="PGAP1"/>
    <property type="match status" value="1"/>
</dbReference>
<evidence type="ECO:0000256" key="3">
    <source>
        <dbReference type="ARBA" id="ARBA00022737"/>
    </source>
</evidence>
<reference evidence="9" key="1">
    <citation type="journal article" date="2020" name="Stud. Mycol.">
        <title>101 Dothideomycetes genomes: a test case for predicting lifestyles and emergence of pathogens.</title>
        <authorList>
            <person name="Haridas S."/>
            <person name="Albert R."/>
            <person name="Binder M."/>
            <person name="Bloem J."/>
            <person name="Labutti K."/>
            <person name="Salamov A."/>
            <person name="Andreopoulos B."/>
            <person name="Baker S."/>
            <person name="Barry K."/>
            <person name="Bills G."/>
            <person name="Bluhm B."/>
            <person name="Cannon C."/>
            <person name="Castanera R."/>
            <person name="Culley D."/>
            <person name="Daum C."/>
            <person name="Ezra D."/>
            <person name="Gonzalez J."/>
            <person name="Henrissat B."/>
            <person name="Kuo A."/>
            <person name="Liang C."/>
            <person name="Lipzen A."/>
            <person name="Lutzoni F."/>
            <person name="Magnuson J."/>
            <person name="Mondo S."/>
            <person name="Nolan M."/>
            <person name="Ohm R."/>
            <person name="Pangilinan J."/>
            <person name="Park H.-J."/>
            <person name="Ramirez L."/>
            <person name="Alfaro M."/>
            <person name="Sun H."/>
            <person name="Tritt A."/>
            <person name="Yoshinaga Y."/>
            <person name="Zwiers L.-H."/>
            <person name="Turgeon B."/>
            <person name="Goodwin S."/>
            <person name="Spatafora J."/>
            <person name="Crous P."/>
            <person name="Grigoriev I."/>
        </authorList>
    </citation>
    <scope>NUCLEOTIDE SEQUENCE</scope>
    <source>
        <strain evidence="9">CBS 627.86</strain>
    </source>
</reference>
<dbReference type="Pfam" id="PF24883">
    <property type="entry name" value="NPHP3_N"/>
    <property type="match status" value="1"/>
</dbReference>
<keyword evidence="4" id="KW-0472">Membrane</keyword>
<dbReference type="EMBL" id="ML977371">
    <property type="protein sequence ID" value="KAF2105813.1"/>
    <property type="molecule type" value="Genomic_DNA"/>
</dbReference>
<name>A0A6A5YFV2_9PLEO</name>
<dbReference type="Gene3D" id="2.130.10.10">
    <property type="entry name" value="YVTN repeat-like/Quinoprotein amine dehydrogenase"/>
    <property type="match status" value="3"/>
</dbReference>
<evidence type="ECO:0000256" key="1">
    <source>
        <dbReference type="ARBA" id="ARBA00003496"/>
    </source>
</evidence>
<evidence type="ECO:0000256" key="5">
    <source>
        <dbReference type="SAM" id="MobiDB-lite"/>
    </source>
</evidence>
<evidence type="ECO:0000259" key="8">
    <source>
        <dbReference type="Pfam" id="PF24883"/>
    </source>
</evidence>
<feature type="domain" description="Nephrocystin 3-like N-terminal" evidence="8">
    <location>
        <begin position="347"/>
        <end position="508"/>
    </location>
</feature>
<keyword evidence="10" id="KW-1185">Reference proteome</keyword>
<keyword evidence="4" id="KW-0813">Transport</keyword>
<dbReference type="GO" id="GO:0005789">
    <property type="term" value="C:endoplasmic reticulum membrane"/>
    <property type="evidence" value="ECO:0007669"/>
    <property type="project" value="UniProtKB-SubCell"/>
</dbReference>
<dbReference type="InterPro" id="IPR029058">
    <property type="entry name" value="AB_hydrolase_fold"/>
</dbReference>
<dbReference type="SUPFAM" id="SSF50978">
    <property type="entry name" value="WD40 repeat-like"/>
    <property type="match status" value="2"/>
</dbReference>
<dbReference type="InterPro" id="IPR027417">
    <property type="entry name" value="P-loop_NTPase"/>
</dbReference>
<dbReference type="InterPro" id="IPR015943">
    <property type="entry name" value="WD40/YVTN_repeat-like_dom_sf"/>
</dbReference>
<evidence type="ECO:0000256" key="2">
    <source>
        <dbReference type="ARBA" id="ARBA00015856"/>
    </source>
</evidence>
<dbReference type="GO" id="GO:0016788">
    <property type="term" value="F:hydrolase activity, acting on ester bonds"/>
    <property type="evidence" value="ECO:0007669"/>
    <property type="project" value="InterPro"/>
</dbReference>